<name>A0A0F9DG06_9ZZZZ</name>
<feature type="domain" description="Cupin type-2" evidence="2">
    <location>
        <begin position="44"/>
        <end position="111"/>
    </location>
</feature>
<feature type="non-terminal residue" evidence="3">
    <location>
        <position position="1"/>
    </location>
</feature>
<dbReference type="AlphaFoldDB" id="A0A0F9DG06"/>
<gene>
    <name evidence="3" type="ORF">LCGC14_2493060</name>
</gene>
<dbReference type="PANTHER" id="PTHR35848">
    <property type="entry name" value="OXALATE-BINDING PROTEIN"/>
    <property type="match status" value="1"/>
</dbReference>
<dbReference type="InterPro" id="IPR013096">
    <property type="entry name" value="Cupin_2"/>
</dbReference>
<organism evidence="3">
    <name type="scientific">marine sediment metagenome</name>
    <dbReference type="NCBI Taxonomy" id="412755"/>
    <lineage>
        <taxon>unclassified sequences</taxon>
        <taxon>metagenomes</taxon>
        <taxon>ecological metagenomes</taxon>
    </lineage>
</organism>
<accession>A0A0F9DG06</accession>
<comment type="caution">
    <text evidence="3">The sequence shown here is derived from an EMBL/GenBank/DDBJ whole genome shotgun (WGS) entry which is preliminary data.</text>
</comment>
<dbReference type="Pfam" id="PF07883">
    <property type="entry name" value="Cupin_2"/>
    <property type="match status" value="1"/>
</dbReference>
<dbReference type="InterPro" id="IPR014710">
    <property type="entry name" value="RmlC-like_jellyroll"/>
</dbReference>
<dbReference type="InterPro" id="IPR011051">
    <property type="entry name" value="RmlC_Cupin_sf"/>
</dbReference>
<sequence>LKPDEDKRSLRFNIKSRKSEVLRYTYFLIEPENSSSRNLKIGHTTIYPTGKTTGHVHEDIEEVYFVVSGEGLMEIGKEKLPIKAGDAFYVPPGEYHTTYQKGNIPLTVMWVTCRLTNNGSET</sequence>
<dbReference type="GO" id="GO:0046872">
    <property type="term" value="F:metal ion binding"/>
    <property type="evidence" value="ECO:0007669"/>
    <property type="project" value="UniProtKB-KW"/>
</dbReference>
<protein>
    <recommendedName>
        <fullName evidence="2">Cupin type-2 domain-containing protein</fullName>
    </recommendedName>
</protein>
<dbReference type="PANTHER" id="PTHR35848:SF6">
    <property type="entry name" value="CUPIN TYPE-2 DOMAIN-CONTAINING PROTEIN"/>
    <property type="match status" value="1"/>
</dbReference>
<dbReference type="InterPro" id="IPR051610">
    <property type="entry name" value="GPI/OXD"/>
</dbReference>
<dbReference type="EMBL" id="LAZR01039564">
    <property type="protein sequence ID" value="KKL16686.1"/>
    <property type="molecule type" value="Genomic_DNA"/>
</dbReference>
<dbReference type="SUPFAM" id="SSF51182">
    <property type="entry name" value="RmlC-like cupins"/>
    <property type="match status" value="1"/>
</dbReference>
<proteinExistence type="predicted"/>
<reference evidence="3" key="1">
    <citation type="journal article" date="2015" name="Nature">
        <title>Complex archaea that bridge the gap between prokaryotes and eukaryotes.</title>
        <authorList>
            <person name="Spang A."/>
            <person name="Saw J.H."/>
            <person name="Jorgensen S.L."/>
            <person name="Zaremba-Niedzwiedzka K."/>
            <person name="Martijn J."/>
            <person name="Lind A.E."/>
            <person name="van Eijk R."/>
            <person name="Schleper C."/>
            <person name="Guy L."/>
            <person name="Ettema T.J."/>
        </authorList>
    </citation>
    <scope>NUCLEOTIDE SEQUENCE</scope>
</reference>
<dbReference type="Gene3D" id="2.60.120.10">
    <property type="entry name" value="Jelly Rolls"/>
    <property type="match status" value="1"/>
</dbReference>
<keyword evidence="1" id="KW-0479">Metal-binding</keyword>
<evidence type="ECO:0000256" key="1">
    <source>
        <dbReference type="ARBA" id="ARBA00022723"/>
    </source>
</evidence>
<evidence type="ECO:0000313" key="3">
    <source>
        <dbReference type="EMBL" id="KKL16686.1"/>
    </source>
</evidence>
<evidence type="ECO:0000259" key="2">
    <source>
        <dbReference type="Pfam" id="PF07883"/>
    </source>
</evidence>